<dbReference type="Pfam" id="PF04099">
    <property type="entry name" value="Sybindin"/>
    <property type="match status" value="2"/>
</dbReference>
<keyword evidence="2 7" id="KW-0813">Transport</keyword>
<dbReference type="PANTHER" id="PTHR23249">
    <property type="entry name" value="TRAFFICKING PROTEIN PARTICLE COMPLEX SUBUNIT"/>
    <property type="match status" value="1"/>
</dbReference>
<name>A0A1D2JPJ8_PARBR</name>
<organism evidence="9 10">
    <name type="scientific">Paracoccidioides brasiliensis</name>
    <dbReference type="NCBI Taxonomy" id="121759"/>
    <lineage>
        <taxon>Eukaryota</taxon>
        <taxon>Fungi</taxon>
        <taxon>Dikarya</taxon>
        <taxon>Ascomycota</taxon>
        <taxon>Pezizomycotina</taxon>
        <taxon>Eurotiomycetes</taxon>
        <taxon>Eurotiomycetidae</taxon>
        <taxon>Onygenales</taxon>
        <taxon>Ajellomycetaceae</taxon>
        <taxon>Paracoccidioides</taxon>
    </lineage>
</organism>
<dbReference type="GO" id="GO:0005783">
    <property type="term" value="C:endoplasmic reticulum"/>
    <property type="evidence" value="ECO:0007669"/>
    <property type="project" value="UniProtKB-SubCell"/>
</dbReference>
<reference evidence="9 10" key="1">
    <citation type="submission" date="2016-06" db="EMBL/GenBank/DDBJ databases">
        <authorList>
            <person name="Kjaerup R.B."/>
            <person name="Dalgaard T.S."/>
            <person name="Juul-Madsen H.R."/>
        </authorList>
    </citation>
    <scope>NUCLEOTIDE SEQUENCE [LARGE SCALE GENOMIC DNA]</scope>
    <source>
        <strain evidence="9 10">Pb300</strain>
    </source>
</reference>
<accession>A0A1D2JPJ8</accession>
<keyword evidence="3 7" id="KW-0256">Endoplasmic reticulum</keyword>
<evidence type="ECO:0000256" key="3">
    <source>
        <dbReference type="ARBA" id="ARBA00022824"/>
    </source>
</evidence>
<dbReference type="InterPro" id="IPR011012">
    <property type="entry name" value="Longin-like_dom_sf"/>
</dbReference>
<dbReference type="VEuPathDB" id="FungiDB:PADG_00072"/>
<evidence type="ECO:0000256" key="6">
    <source>
        <dbReference type="ARBA" id="ARBA00038179"/>
    </source>
</evidence>
<dbReference type="InterPro" id="IPR007233">
    <property type="entry name" value="TRAPPC"/>
</dbReference>
<dbReference type="GO" id="GO:0030008">
    <property type="term" value="C:TRAPP complex"/>
    <property type="evidence" value="ECO:0007669"/>
    <property type="project" value="UniProtKB-UniRule"/>
</dbReference>
<dbReference type="Gene3D" id="3.30.450.70">
    <property type="match status" value="1"/>
</dbReference>
<dbReference type="SUPFAM" id="SSF64356">
    <property type="entry name" value="SNARE-like"/>
    <property type="match status" value="1"/>
</dbReference>
<keyword evidence="5 7" id="KW-0333">Golgi apparatus</keyword>
<dbReference type="AlphaFoldDB" id="A0A1D2JPJ8"/>
<comment type="similarity">
    <text evidence="6">Belongs to the TRAPP small subunits family. TRAPPC4 subfamily.</text>
</comment>
<evidence type="ECO:0000256" key="2">
    <source>
        <dbReference type="ARBA" id="ARBA00022448"/>
    </source>
</evidence>
<dbReference type="GO" id="GO:0006888">
    <property type="term" value="P:endoplasmic reticulum to Golgi vesicle-mediated transport"/>
    <property type="evidence" value="ECO:0007669"/>
    <property type="project" value="UniProtKB-UniRule"/>
</dbReference>
<comment type="subunit">
    <text evidence="7">Part of the multisubunit transport protein particle (TRAPP) complex.</text>
</comment>
<evidence type="ECO:0000256" key="4">
    <source>
        <dbReference type="ARBA" id="ARBA00022892"/>
    </source>
</evidence>
<comment type="caution">
    <text evidence="9">The sequence shown here is derived from an EMBL/GenBank/DDBJ whole genome shotgun (WGS) entry which is preliminary data.</text>
</comment>
<dbReference type="SMART" id="SM01399">
    <property type="entry name" value="Sybindin"/>
    <property type="match status" value="1"/>
</dbReference>
<dbReference type="GO" id="GO:0005794">
    <property type="term" value="C:Golgi apparatus"/>
    <property type="evidence" value="ECO:0007669"/>
    <property type="project" value="UniProtKB-SubCell"/>
</dbReference>
<dbReference type="EMBL" id="LZYO01000006">
    <property type="protein sequence ID" value="ODH45149.1"/>
    <property type="molecule type" value="Genomic_DNA"/>
</dbReference>
<evidence type="ECO:0000313" key="9">
    <source>
        <dbReference type="EMBL" id="ODH45149.1"/>
    </source>
</evidence>
<proteinExistence type="inferred from homology"/>
<evidence type="ECO:0000256" key="5">
    <source>
        <dbReference type="ARBA" id="ARBA00023034"/>
    </source>
</evidence>
<dbReference type="Proteomes" id="UP000242814">
    <property type="component" value="Unassembled WGS sequence"/>
</dbReference>
<gene>
    <name evidence="9" type="ORF">ACO22_00353</name>
</gene>
<evidence type="ECO:0000313" key="10">
    <source>
        <dbReference type="Proteomes" id="UP000242814"/>
    </source>
</evidence>
<feature type="region of interest" description="Disordered" evidence="8">
    <location>
        <begin position="104"/>
        <end position="169"/>
    </location>
</feature>
<keyword evidence="4 7" id="KW-0931">ER-Golgi transport</keyword>
<protein>
    <recommendedName>
        <fullName evidence="7">Trafficking protein particle complex subunit</fullName>
    </recommendedName>
</protein>
<evidence type="ECO:0000256" key="1">
    <source>
        <dbReference type="ARBA" id="ARBA00004555"/>
    </source>
</evidence>
<evidence type="ECO:0000256" key="7">
    <source>
        <dbReference type="RuleBase" id="RU366065"/>
    </source>
</evidence>
<dbReference type="PANTHER" id="PTHR23249:SF15">
    <property type="entry name" value="TRAFFICKING PROTEIN PARTICLE COMPLEX SUBUNIT 4"/>
    <property type="match status" value="1"/>
</dbReference>
<dbReference type="CDD" id="cd14856">
    <property type="entry name" value="TRAPPC4_synbindin"/>
    <property type="match status" value="1"/>
</dbReference>
<dbReference type="VEuPathDB" id="FungiDB:PABG_03755"/>
<comment type="subcellular location">
    <subcellularLocation>
        <location evidence="7">Endoplasmic reticulum</location>
    </subcellularLocation>
    <subcellularLocation>
        <location evidence="7">Golgi apparatus</location>
        <location evidence="7">cis-Golgi network</location>
    </subcellularLocation>
    <subcellularLocation>
        <location evidence="1">Golgi apparatus</location>
    </subcellularLocation>
</comment>
<sequence>MTSPFHTAYLIPHSLSPILNHQFLRTPPPYRPFQPPRGQDCSFLEFLTTTMVVYTLIIINKAGGLIYHREFQSGLLKLSTNDYLVLAGTFHGIHAITRSLTPRLPTNSTTLTSAPTTTTPSHTLATFSSSSSSSTTTTAATTTTTSSSSTTTTPTATPNTTTPNPTLPTTGIEVLETEKFRLTCFQTVTGTKFLLFTDPLTASVDVVMRKIYELYADYVMKNPFYQLEMPVRCEAFDRHVTGWVKGRG</sequence>
<evidence type="ECO:0000256" key="8">
    <source>
        <dbReference type="SAM" id="MobiDB-lite"/>
    </source>
</evidence>